<evidence type="ECO:0000256" key="7">
    <source>
        <dbReference type="SAM" id="SignalP"/>
    </source>
</evidence>
<evidence type="ECO:0000259" key="8">
    <source>
        <dbReference type="Pfam" id="PF17851"/>
    </source>
</evidence>
<evidence type="ECO:0000313" key="9">
    <source>
        <dbReference type="EMBL" id="ACB77594.1"/>
    </source>
</evidence>
<dbReference type="Proteomes" id="UP000007013">
    <property type="component" value="Chromosome"/>
</dbReference>
<evidence type="ECO:0000256" key="6">
    <source>
        <dbReference type="RuleBase" id="RU361187"/>
    </source>
</evidence>
<dbReference type="InterPro" id="IPR023296">
    <property type="entry name" value="Glyco_hydro_beta-prop_sf"/>
</dbReference>
<dbReference type="Pfam" id="PF17851">
    <property type="entry name" value="GH43_C2"/>
    <property type="match status" value="1"/>
</dbReference>
<dbReference type="PANTHER" id="PTHR42812:SF12">
    <property type="entry name" value="BETA-XYLOSIDASE-RELATED"/>
    <property type="match status" value="1"/>
</dbReference>
<dbReference type="Gene3D" id="2.115.10.20">
    <property type="entry name" value="Glycosyl hydrolase domain, family 43"/>
    <property type="match status" value="1"/>
</dbReference>
<feature type="active site" description="Proton acceptor" evidence="4">
    <location>
        <position position="62"/>
    </location>
</feature>
<dbReference type="KEGG" id="ote:Oter_4322"/>
<dbReference type="PANTHER" id="PTHR42812">
    <property type="entry name" value="BETA-XYLOSIDASE"/>
    <property type="match status" value="1"/>
</dbReference>
<organism evidence="9 10">
    <name type="scientific">Opitutus terrae (strain DSM 11246 / JCM 15787 / PB90-1)</name>
    <dbReference type="NCBI Taxonomy" id="452637"/>
    <lineage>
        <taxon>Bacteria</taxon>
        <taxon>Pseudomonadati</taxon>
        <taxon>Verrucomicrobiota</taxon>
        <taxon>Opitutia</taxon>
        <taxon>Opitutales</taxon>
        <taxon>Opitutaceae</taxon>
        <taxon>Opitutus</taxon>
    </lineage>
</organism>
<dbReference type="Gene3D" id="2.60.120.200">
    <property type="match status" value="1"/>
</dbReference>
<keyword evidence="3 6" id="KW-0326">Glycosidase</keyword>
<dbReference type="GO" id="GO:0004553">
    <property type="term" value="F:hydrolase activity, hydrolyzing O-glycosyl compounds"/>
    <property type="evidence" value="ECO:0007669"/>
    <property type="project" value="InterPro"/>
</dbReference>
<dbReference type="InterPro" id="IPR041542">
    <property type="entry name" value="GH43_C2"/>
</dbReference>
<proteinExistence type="inferred from homology"/>
<feature type="signal peptide" evidence="7">
    <location>
        <begin position="1"/>
        <end position="22"/>
    </location>
</feature>
<dbReference type="InterPro" id="IPR013320">
    <property type="entry name" value="ConA-like_dom_sf"/>
</dbReference>
<evidence type="ECO:0000256" key="5">
    <source>
        <dbReference type="PIRSR" id="PIRSR606710-2"/>
    </source>
</evidence>
<dbReference type="EMBL" id="CP001032">
    <property type="protein sequence ID" value="ACB77594.1"/>
    <property type="molecule type" value="Genomic_DNA"/>
</dbReference>
<evidence type="ECO:0000313" key="10">
    <source>
        <dbReference type="Proteomes" id="UP000007013"/>
    </source>
</evidence>
<dbReference type="AlphaFoldDB" id="B1ZPA5"/>
<dbReference type="STRING" id="452637.Oter_4322"/>
<dbReference type="HOGENOM" id="CLU_016508_2_2_0"/>
<dbReference type="GO" id="GO:0005975">
    <property type="term" value="P:carbohydrate metabolic process"/>
    <property type="evidence" value="ECO:0007669"/>
    <property type="project" value="InterPro"/>
</dbReference>
<feature type="chain" id="PRO_5002774410" evidence="7">
    <location>
        <begin position="23"/>
        <end position="581"/>
    </location>
</feature>
<reference evidence="9 10" key="1">
    <citation type="journal article" date="2011" name="J. Bacteriol.">
        <title>Genome sequence of the verrucomicrobium Opitutus terrae PB90-1, an abundant inhabitant of rice paddy soil ecosystems.</title>
        <authorList>
            <person name="van Passel M.W."/>
            <person name="Kant R."/>
            <person name="Palva A."/>
            <person name="Copeland A."/>
            <person name="Lucas S."/>
            <person name="Lapidus A."/>
            <person name="Glavina del Rio T."/>
            <person name="Pitluck S."/>
            <person name="Goltsman E."/>
            <person name="Clum A."/>
            <person name="Sun H."/>
            <person name="Schmutz J."/>
            <person name="Larimer F.W."/>
            <person name="Land M.L."/>
            <person name="Hauser L."/>
            <person name="Kyrpides N."/>
            <person name="Mikhailova N."/>
            <person name="Richardson P.P."/>
            <person name="Janssen P.H."/>
            <person name="de Vos W.M."/>
            <person name="Smidt H."/>
        </authorList>
    </citation>
    <scope>NUCLEOTIDE SEQUENCE [LARGE SCALE GENOMIC DNA]</scope>
    <source>
        <strain evidence="10">DSM 11246 / JCM 15787 / PB90-1</strain>
    </source>
</reference>
<dbReference type="CDD" id="cd18617">
    <property type="entry name" value="GH43_XynB-like"/>
    <property type="match status" value="1"/>
</dbReference>
<name>B1ZPA5_OPITP</name>
<dbReference type="SUPFAM" id="SSF75005">
    <property type="entry name" value="Arabinanase/levansucrase/invertase"/>
    <property type="match status" value="1"/>
</dbReference>
<dbReference type="OrthoDB" id="181757at2"/>
<feature type="site" description="Important for catalytic activity, responsible for pKa modulation of the active site Glu and correct orientation of both the proton donor and substrate" evidence="5">
    <location>
        <position position="170"/>
    </location>
</feature>
<keyword evidence="10" id="KW-1185">Reference proteome</keyword>
<dbReference type="CAZy" id="GH43">
    <property type="family name" value="Glycoside Hydrolase Family 43"/>
</dbReference>
<dbReference type="InterPro" id="IPR051795">
    <property type="entry name" value="Glycosyl_Hydrlase_43"/>
</dbReference>
<dbReference type="RefSeq" id="WP_012377120.1">
    <property type="nucleotide sequence ID" value="NC_010571.1"/>
</dbReference>
<accession>B1ZPA5</accession>
<comment type="similarity">
    <text evidence="1 6">Belongs to the glycosyl hydrolase 43 family.</text>
</comment>
<evidence type="ECO:0000256" key="1">
    <source>
        <dbReference type="ARBA" id="ARBA00009865"/>
    </source>
</evidence>
<evidence type="ECO:0000256" key="2">
    <source>
        <dbReference type="ARBA" id="ARBA00022801"/>
    </source>
</evidence>
<dbReference type="eggNOG" id="COG3507">
    <property type="taxonomic scope" value="Bacteria"/>
</dbReference>
<evidence type="ECO:0000256" key="4">
    <source>
        <dbReference type="PIRSR" id="PIRSR606710-1"/>
    </source>
</evidence>
<gene>
    <name evidence="9" type="ordered locus">Oter_4322</name>
</gene>
<keyword evidence="2 6" id="KW-0378">Hydrolase</keyword>
<keyword evidence="7" id="KW-0732">Signal</keyword>
<sequence length="581" mass="63644">MKPQPSTLFAIAAFSLAASSFAAAPAPVAFDSFEYTGRDDIFAAPLPAGHYRNPILAGFYPDPSVCQVGQDYYLINSTFAYYPGIPIFHSRDLVNWRQIGHVIHRPNQLSYDKLGVSRGLFAPALSYHEPSKTFYVVCTLVDGGGNFFVTAQDPAGPWSDPVWLDFDGIDPSLFFDDNGRAWLVNNGNPPDNKPIYQGHRAIWIQEFDVKAQKLIGPRSIIINGGVDLAKQPVWIEGPHLYQRGGWYYLCCAEGGTSDQHSQVIFRSKAPTGPFTPWSDNPILTQRDLDGTVPHAVTATGHADLVEGPDGQWWSVFLACRPFAGRYFTTGRETFLLPVKWTEDGWPRILPHGERVPYVVKAPVGPALAAGREQPNSAAAADKRQPYDDVPLTGNFTWRDDFDSATLSPLWIMVRAPKETWWQLGQPAGRLSLTPRADALSGTGNPSFLARRVQHAKFETSTTLVPPATVGTSGGLVAFQSETHYYYFGVRRTSDGLVLFLELMNGPTPEIVATTKLDAAADAPITLRLVGNEMTLGFDYRVSNGEWKSFVPAADTQPITVQAAGGGLHFTGAVVGMHARTE</sequence>
<dbReference type="InterPro" id="IPR006710">
    <property type="entry name" value="Glyco_hydro_43"/>
</dbReference>
<dbReference type="SUPFAM" id="SSF49899">
    <property type="entry name" value="Concanavalin A-like lectins/glucanases"/>
    <property type="match status" value="1"/>
</dbReference>
<feature type="domain" description="Beta-xylosidase C-terminal Concanavalin A-like" evidence="8">
    <location>
        <begin position="398"/>
        <end position="578"/>
    </location>
</feature>
<feature type="active site" description="Proton donor" evidence="4">
    <location>
        <position position="236"/>
    </location>
</feature>
<evidence type="ECO:0000256" key="3">
    <source>
        <dbReference type="ARBA" id="ARBA00023295"/>
    </source>
</evidence>
<protein>
    <submittedName>
        <fullName evidence="9">Glycoside hydrolase family 43</fullName>
    </submittedName>
</protein>
<dbReference type="Pfam" id="PF04616">
    <property type="entry name" value="Glyco_hydro_43"/>
    <property type="match status" value="1"/>
</dbReference>